<dbReference type="OrthoDB" id="160405at2759"/>
<proteinExistence type="inferred from homology"/>
<dbReference type="STRING" id="1160509.A0A3N4I5N8"/>
<dbReference type="HAMAP" id="MF_03058">
    <property type="entry name" value="VMA21"/>
    <property type="match status" value="1"/>
</dbReference>
<feature type="transmembrane region" description="Helical" evidence="6">
    <location>
        <begin position="70"/>
        <end position="91"/>
    </location>
</feature>
<comment type="function">
    <text evidence="6">Required for the assembly of the V0 complex of the vacuolar ATPase (V-ATPase) in the endoplasmic reticulum.</text>
</comment>
<evidence type="ECO:0000256" key="7">
    <source>
        <dbReference type="SAM" id="MobiDB-lite"/>
    </source>
</evidence>
<keyword evidence="2 6" id="KW-0256">Endoplasmic reticulum</keyword>
<comment type="similarity">
    <text evidence="6">Belongs to the VMA21 family.</text>
</comment>
<keyword evidence="9" id="KW-1185">Reference proteome</keyword>
<organism evidence="8 9">
    <name type="scientific">Ascobolus immersus RN42</name>
    <dbReference type="NCBI Taxonomy" id="1160509"/>
    <lineage>
        <taxon>Eukaryota</taxon>
        <taxon>Fungi</taxon>
        <taxon>Dikarya</taxon>
        <taxon>Ascomycota</taxon>
        <taxon>Pezizomycotina</taxon>
        <taxon>Pezizomycetes</taxon>
        <taxon>Pezizales</taxon>
        <taxon>Ascobolaceae</taxon>
        <taxon>Ascobolus</taxon>
    </lineage>
</organism>
<keyword evidence="3 6" id="KW-1133">Transmembrane helix</keyword>
<dbReference type="Proteomes" id="UP000275078">
    <property type="component" value="Unassembled WGS sequence"/>
</dbReference>
<reference evidence="8 9" key="1">
    <citation type="journal article" date="2018" name="Nat. Ecol. Evol.">
        <title>Pezizomycetes genomes reveal the molecular basis of ectomycorrhizal truffle lifestyle.</title>
        <authorList>
            <person name="Murat C."/>
            <person name="Payen T."/>
            <person name="Noel B."/>
            <person name="Kuo A."/>
            <person name="Morin E."/>
            <person name="Chen J."/>
            <person name="Kohler A."/>
            <person name="Krizsan K."/>
            <person name="Balestrini R."/>
            <person name="Da Silva C."/>
            <person name="Montanini B."/>
            <person name="Hainaut M."/>
            <person name="Levati E."/>
            <person name="Barry K.W."/>
            <person name="Belfiori B."/>
            <person name="Cichocki N."/>
            <person name="Clum A."/>
            <person name="Dockter R.B."/>
            <person name="Fauchery L."/>
            <person name="Guy J."/>
            <person name="Iotti M."/>
            <person name="Le Tacon F."/>
            <person name="Lindquist E.A."/>
            <person name="Lipzen A."/>
            <person name="Malagnac F."/>
            <person name="Mello A."/>
            <person name="Molinier V."/>
            <person name="Miyauchi S."/>
            <person name="Poulain J."/>
            <person name="Riccioni C."/>
            <person name="Rubini A."/>
            <person name="Sitrit Y."/>
            <person name="Splivallo R."/>
            <person name="Traeger S."/>
            <person name="Wang M."/>
            <person name="Zifcakova L."/>
            <person name="Wipf D."/>
            <person name="Zambonelli A."/>
            <person name="Paolocci F."/>
            <person name="Nowrousian M."/>
            <person name="Ottonello S."/>
            <person name="Baldrian P."/>
            <person name="Spatafora J.W."/>
            <person name="Henrissat B."/>
            <person name="Nagy L.G."/>
            <person name="Aury J.M."/>
            <person name="Wincker P."/>
            <person name="Grigoriev I.V."/>
            <person name="Bonfante P."/>
            <person name="Martin F.M."/>
        </authorList>
    </citation>
    <scope>NUCLEOTIDE SEQUENCE [LARGE SCALE GENOMIC DNA]</scope>
    <source>
        <strain evidence="8 9">RN42</strain>
    </source>
</reference>
<evidence type="ECO:0000313" key="9">
    <source>
        <dbReference type="Proteomes" id="UP000275078"/>
    </source>
</evidence>
<keyword evidence="5 6" id="KW-0968">Cytoplasmic vesicle</keyword>
<dbReference type="GO" id="GO:0070072">
    <property type="term" value="P:vacuolar proton-transporting V-type ATPase complex assembly"/>
    <property type="evidence" value="ECO:0007669"/>
    <property type="project" value="UniProtKB-UniRule"/>
</dbReference>
<keyword evidence="1 6" id="KW-0812">Transmembrane</keyword>
<evidence type="ECO:0000256" key="6">
    <source>
        <dbReference type="HAMAP-Rule" id="MF_03058"/>
    </source>
</evidence>
<evidence type="ECO:0000256" key="4">
    <source>
        <dbReference type="ARBA" id="ARBA00023136"/>
    </source>
</evidence>
<evidence type="ECO:0000256" key="2">
    <source>
        <dbReference type="ARBA" id="ARBA00022824"/>
    </source>
</evidence>
<sequence>MSARRNILKPPPPKGGDAVSSKPKEFAPNQKTVPTGTLAKLLIFTTAIVVAPLASYFLTVDRVFNGNSTYSAATAAVVANIVLVGYLVIALQEEAGEDSKKKR</sequence>
<dbReference type="GO" id="GO:0012507">
    <property type="term" value="C:ER to Golgi transport vesicle membrane"/>
    <property type="evidence" value="ECO:0007669"/>
    <property type="project" value="UniProtKB-SubCell"/>
</dbReference>
<protein>
    <submittedName>
        <fullName evidence="8">Uncharacterized protein</fullName>
    </submittedName>
</protein>
<dbReference type="Pfam" id="PF09446">
    <property type="entry name" value="VMA21"/>
    <property type="match status" value="1"/>
</dbReference>
<evidence type="ECO:0000256" key="1">
    <source>
        <dbReference type="ARBA" id="ARBA00022692"/>
    </source>
</evidence>
<dbReference type="GO" id="GO:0033116">
    <property type="term" value="C:endoplasmic reticulum-Golgi intermediate compartment membrane"/>
    <property type="evidence" value="ECO:0007669"/>
    <property type="project" value="UniProtKB-SubCell"/>
</dbReference>
<comment type="subcellular location">
    <subcellularLocation>
        <location evidence="6">Endoplasmic reticulum membrane</location>
        <topology evidence="6">Multi-pass membrane protein</topology>
    </subcellularLocation>
    <subcellularLocation>
        <location evidence="6">Endoplasmic reticulum-Golgi intermediate compartment membrane</location>
        <topology evidence="6">Multi-pass membrane protein</topology>
    </subcellularLocation>
    <subcellularLocation>
        <location evidence="6">Cytoplasmic vesicle</location>
        <location evidence="6">COPII-coated vesicle membrane</location>
        <topology evidence="6">Multi-pass membrane protein</topology>
    </subcellularLocation>
</comment>
<dbReference type="InterPro" id="IPR019013">
    <property type="entry name" value="Vma21"/>
</dbReference>
<feature type="transmembrane region" description="Helical" evidence="6">
    <location>
        <begin position="38"/>
        <end position="58"/>
    </location>
</feature>
<dbReference type="GO" id="GO:0005789">
    <property type="term" value="C:endoplasmic reticulum membrane"/>
    <property type="evidence" value="ECO:0007669"/>
    <property type="project" value="UniProtKB-SubCell"/>
</dbReference>
<name>A0A3N4I5N8_ASCIM</name>
<evidence type="ECO:0000256" key="5">
    <source>
        <dbReference type="ARBA" id="ARBA00023329"/>
    </source>
</evidence>
<gene>
    <name evidence="8" type="ORF">BJ508DRAFT_415237</name>
</gene>
<feature type="region of interest" description="Disordered" evidence="7">
    <location>
        <begin position="1"/>
        <end position="30"/>
    </location>
</feature>
<evidence type="ECO:0000313" key="8">
    <source>
        <dbReference type="EMBL" id="RPA80767.1"/>
    </source>
</evidence>
<keyword evidence="4 6" id="KW-0472">Membrane</keyword>
<dbReference type="EMBL" id="ML119685">
    <property type="protein sequence ID" value="RPA80767.1"/>
    <property type="molecule type" value="Genomic_DNA"/>
</dbReference>
<accession>A0A3N4I5N8</accession>
<evidence type="ECO:0000256" key="3">
    <source>
        <dbReference type="ARBA" id="ARBA00022989"/>
    </source>
</evidence>
<feature type="short sequence motif" description="Prevents secretion from ER" evidence="6">
    <location>
        <begin position="100"/>
        <end position="103"/>
    </location>
</feature>
<dbReference type="AlphaFoldDB" id="A0A3N4I5N8"/>